<feature type="region of interest" description="Disordered" evidence="1">
    <location>
        <begin position="29"/>
        <end position="51"/>
    </location>
</feature>
<keyword evidence="3" id="KW-1185">Reference proteome</keyword>
<gene>
    <name evidence="2" type="ORF">KSP40_PGU017557</name>
</gene>
<name>A0ABR2M2Y1_9ASPA</name>
<sequence length="205" mass="21461">MIAVPTIKRSASLSSPAVCLTKKLTPAGGRRLHSSLSTTTDAVTHDPPEKSAYQDSRFGRLAIRHLSTSIEAITGSGKIKEGYEGLIEAASIIARRKGGKEQQEIVAAALDKAFPAAAMAMASPPSSSSSSSLFGEAAFLHGKGQHQRKVEGGSGKEDRNVGEEKSTPTRSLAGGWSSLSLKPETYGRNRGVEGTGAGWGDKRVL</sequence>
<dbReference type="PANTHER" id="PTHR33591">
    <property type="entry name" value="BETA-CAROTENE ISOMERASE D27"/>
    <property type="match status" value="1"/>
</dbReference>
<dbReference type="EMBL" id="JBBWWR010000012">
    <property type="protein sequence ID" value="KAK8958409.1"/>
    <property type="molecule type" value="Genomic_DNA"/>
</dbReference>
<evidence type="ECO:0000313" key="3">
    <source>
        <dbReference type="Proteomes" id="UP001412067"/>
    </source>
</evidence>
<dbReference type="InterPro" id="IPR038938">
    <property type="entry name" value="D27-like"/>
</dbReference>
<evidence type="ECO:0000313" key="2">
    <source>
        <dbReference type="EMBL" id="KAK8958409.1"/>
    </source>
</evidence>
<protein>
    <submittedName>
        <fullName evidence="2">Uncharacterized protein</fullName>
    </submittedName>
</protein>
<proteinExistence type="predicted"/>
<dbReference type="Proteomes" id="UP001412067">
    <property type="component" value="Unassembled WGS sequence"/>
</dbReference>
<dbReference type="PANTHER" id="PTHR33591:SF1">
    <property type="entry name" value="BETA-CAROTENE ISOMERASE D27, CHLOROPLASTIC"/>
    <property type="match status" value="1"/>
</dbReference>
<reference evidence="2 3" key="1">
    <citation type="journal article" date="2022" name="Nat. Plants">
        <title>Genomes of leafy and leafless Platanthera orchids illuminate the evolution of mycoheterotrophy.</title>
        <authorList>
            <person name="Li M.H."/>
            <person name="Liu K.W."/>
            <person name="Li Z."/>
            <person name="Lu H.C."/>
            <person name="Ye Q.L."/>
            <person name="Zhang D."/>
            <person name="Wang J.Y."/>
            <person name="Li Y.F."/>
            <person name="Zhong Z.M."/>
            <person name="Liu X."/>
            <person name="Yu X."/>
            <person name="Liu D.K."/>
            <person name="Tu X.D."/>
            <person name="Liu B."/>
            <person name="Hao Y."/>
            <person name="Liao X.Y."/>
            <person name="Jiang Y.T."/>
            <person name="Sun W.H."/>
            <person name="Chen J."/>
            <person name="Chen Y.Q."/>
            <person name="Ai Y."/>
            <person name="Zhai J.W."/>
            <person name="Wu S.S."/>
            <person name="Zhou Z."/>
            <person name="Hsiao Y.Y."/>
            <person name="Wu W.L."/>
            <person name="Chen Y.Y."/>
            <person name="Lin Y.F."/>
            <person name="Hsu J.L."/>
            <person name="Li C.Y."/>
            <person name="Wang Z.W."/>
            <person name="Zhao X."/>
            <person name="Zhong W.Y."/>
            <person name="Ma X.K."/>
            <person name="Ma L."/>
            <person name="Huang J."/>
            <person name="Chen G.Z."/>
            <person name="Huang M.Z."/>
            <person name="Huang L."/>
            <person name="Peng D.H."/>
            <person name="Luo Y.B."/>
            <person name="Zou S.Q."/>
            <person name="Chen S.P."/>
            <person name="Lan S."/>
            <person name="Tsai W.C."/>
            <person name="Van de Peer Y."/>
            <person name="Liu Z.J."/>
        </authorList>
    </citation>
    <scope>NUCLEOTIDE SEQUENCE [LARGE SCALE GENOMIC DNA]</scope>
    <source>
        <strain evidence="2">Lor288</strain>
    </source>
</reference>
<feature type="region of interest" description="Disordered" evidence="1">
    <location>
        <begin position="142"/>
        <end position="205"/>
    </location>
</feature>
<organism evidence="2 3">
    <name type="scientific">Platanthera guangdongensis</name>
    <dbReference type="NCBI Taxonomy" id="2320717"/>
    <lineage>
        <taxon>Eukaryota</taxon>
        <taxon>Viridiplantae</taxon>
        <taxon>Streptophyta</taxon>
        <taxon>Embryophyta</taxon>
        <taxon>Tracheophyta</taxon>
        <taxon>Spermatophyta</taxon>
        <taxon>Magnoliopsida</taxon>
        <taxon>Liliopsida</taxon>
        <taxon>Asparagales</taxon>
        <taxon>Orchidaceae</taxon>
        <taxon>Orchidoideae</taxon>
        <taxon>Orchideae</taxon>
        <taxon>Orchidinae</taxon>
        <taxon>Platanthera</taxon>
    </lineage>
</organism>
<comment type="caution">
    <text evidence="2">The sequence shown here is derived from an EMBL/GenBank/DDBJ whole genome shotgun (WGS) entry which is preliminary data.</text>
</comment>
<evidence type="ECO:0000256" key="1">
    <source>
        <dbReference type="SAM" id="MobiDB-lite"/>
    </source>
</evidence>
<accession>A0ABR2M2Y1</accession>
<feature type="compositionally biased region" description="Basic and acidic residues" evidence="1">
    <location>
        <begin position="148"/>
        <end position="167"/>
    </location>
</feature>